<dbReference type="AlphaFoldDB" id="A0A7S2FXP9"/>
<dbReference type="EMBL" id="HBGT01018796">
    <property type="protein sequence ID" value="CAD9420813.1"/>
    <property type="molecule type" value="Transcribed_RNA"/>
</dbReference>
<name>A0A7S2FXP9_9STRA</name>
<organism evidence="1">
    <name type="scientific">Florenciella parvula</name>
    <dbReference type="NCBI Taxonomy" id="236787"/>
    <lineage>
        <taxon>Eukaryota</taxon>
        <taxon>Sar</taxon>
        <taxon>Stramenopiles</taxon>
        <taxon>Ochrophyta</taxon>
        <taxon>Dictyochophyceae</taxon>
        <taxon>Florenciellales</taxon>
        <taxon>Florenciella</taxon>
    </lineage>
</organism>
<protein>
    <submittedName>
        <fullName evidence="1">Uncharacterized protein</fullName>
    </submittedName>
</protein>
<sequence length="106" mass="12266">MKLENFETPCPCSMAADFAEISFRVLNMSLSEVTVRVPPLAKLLYSDVLAKRYDRNRTDSLLDPRRALTPASRNLVEEYYKQDFACLGYRLGTVQDLEWHHRVNPT</sequence>
<evidence type="ECO:0000313" key="1">
    <source>
        <dbReference type="EMBL" id="CAD9420813.1"/>
    </source>
</evidence>
<reference evidence="1" key="1">
    <citation type="submission" date="2021-01" db="EMBL/GenBank/DDBJ databases">
        <authorList>
            <person name="Corre E."/>
            <person name="Pelletier E."/>
            <person name="Niang G."/>
            <person name="Scheremetjew M."/>
            <person name="Finn R."/>
            <person name="Kale V."/>
            <person name="Holt S."/>
            <person name="Cochrane G."/>
            <person name="Meng A."/>
            <person name="Brown T."/>
            <person name="Cohen L."/>
        </authorList>
    </citation>
    <scope>NUCLEOTIDE SEQUENCE</scope>
    <source>
        <strain evidence="1">RCC1693</strain>
    </source>
</reference>
<proteinExistence type="predicted"/>
<gene>
    <name evidence="1" type="ORF">FPAR1323_LOCUS9900</name>
</gene>
<accession>A0A7S2FXP9</accession>